<evidence type="ECO:0000313" key="2">
    <source>
        <dbReference type="Proteomes" id="UP000651208"/>
    </source>
</evidence>
<proteinExistence type="predicted"/>
<name>A0ABR7QWH9_9GAMM</name>
<gene>
    <name evidence="1" type="ORF">FcAc13_04460</name>
</gene>
<dbReference type="Proteomes" id="UP000651208">
    <property type="component" value="Unassembled WGS sequence"/>
</dbReference>
<accession>A0ABR7QWH9</accession>
<keyword evidence="2" id="KW-1185">Reference proteome</keyword>
<reference evidence="1 2" key="1">
    <citation type="submission" date="2020-06" db="EMBL/GenBank/DDBJ databases">
        <title>Frischella cerana isolated from Apis cerana gut homogenate.</title>
        <authorList>
            <person name="Wolter L.A."/>
            <person name="Suenami S."/>
            <person name="Miyazaki R."/>
        </authorList>
    </citation>
    <scope>NUCLEOTIDE SEQUENCE [LARGE SCALE GENOMIC DNA]</scope>
    <source>
        <strain evidence="1 2">Ac13</strain>
    </source>
</reference>
<dbReference type="RefSeq" id="WP_187755005.1">
    <property type="nucleotide sequence ID" value="NZ_JABURY010000010.1"/>
</dbReference>
<evidence type="ECO:0000313" key="1">
    <source>
        <dbReference type="EMBL" id="MBC9130558.1"/>
    </source>
</evidence>
<protein>
    <recommendedName>
        <fullName evidence="3">Bacterial sensory transduction regulator</fullName>
    </recommendedName>
</protein>
<sequence length="157" mass="17806">MLIVPNFTIISAWLNKLKVVYHPSEDSNIIELVYLKKVKGISYASIILLDDILTISIYSQIKQVALQTLIGEVSQINNSTFLAKVYLELREDESAKLIFSYSMPISEGITFNQFCLSLSRFEEEALQVIAELDQCDLLLNALDNNGCLKGNHFNIYH</sequence>
<evidence type="ECO:0008006" key="3">
    <source>
        <dbReference type="Google" id="ProtNLM"/>
    </source>
</evidence>
<comment type="caution">
    <text evidence="1">The sequence shown here is derived from an EMBL/GenBank/DDBJ whole genome shotgun (WGS) entry which is preliminary data.</text>
</comment>
<dbReference type="Pfam" id="PF10722">
    <property type="entry name" value="YbjN"/>
    <property type="match status" value="1"/>
</dbReference>
<dbReference type="EMBL" id="JABURY010000010">
    <property type="protein sequence ID" value="MBC9130558.1"/>
    <property type="molecule type" value="Genomic_DNA"/>
</dbReference>
<dbReference type="InterPro" id="IPR019660">
    <property type="entry name" value="Put_sensory_transdc_reg_YbjN"/>
</dbReference>
<organism evidence="1 2">
    <name type="scientific">Frischella japonica</name>
    <dbReference type="NCBI Taxonomy" id="2741544"/>
    <lineage>
        <taxon>Bacteria</taxon>
        <taxon>Pseudomonadati</taxon>
        <taxon>Pseudomonadota</taxon>
        <taxon>Gammaproteobacteria</taxon>
        <taxon>Orbales</taxon>
        <taxon>Orbaceae</taxon>
        <taxon>Frischella</taxon>
    </lineage>
</organism>